<evidence type="ECO:0000313" key="3">
    <source>
        <dbReference type="EMBL" id="GGO66047.1"/>
    </source>
</evidence>
<organism evidence="3 4">
    <name type="scientific">Bowmanella pacifica</name>
    <dbReference type="NCBI Taxonomy" id="502051"/>
    <lineage>
        <taxon>Bacteria</taxon>
        <taxon>Pseudomonadati</taxon>
        <taxon>Pseudomonadota</taxon>
        <taxon>Gammaproteobacteria</taxon>
        <taxon>Alteromonadales</taxon>
        <taxon>Alteromonadaceae</taxon>
        <taxon>Bowmanella</taxon>
    </lineage>
</organism>
<dbReference type="AlphaFoldDB" id="A0A917YTF7"/>
<dbReference type="CDD" id="cd08895">
    <property type="entry name" value="SRPBCC_CalC_Aha1-like_2"/>
    <property type="match status" value="1"/>
</dbReference>
<dbReference type="Pfam" id="PF08327">
    <property type="entry name" value="AHSA1"/>
    <property type="match status" value="1"/>
</dbReference>
<accession>A0A917YTF7</accession>
<dbReference type="InterPro" id="IPR013538">
    <property type="entry name" value="ASHA1/2-like_C"/>
</dbReference>
<dbReference type="InterPro" id="IPR023393">
    <property type="entry name" value="START-like_dom_sf"/>
</dbReference>
<comment type="similarity">
    <text evidence="1">Belongs to the AHA1 family.</text>
</comment>
<protein>
    <submittedName>
        <fullName evidence="3">Toxin</fullName>
    </submittedName>
</protein>
<evidence type="ECO:0000259" key="2">
    <source>
        <dbReference type="Pfam" id="PF08327"/>
    </source>
</evidence>
<dbReference type="Gene3D" id="3.30.530.20">
    <property type="match status" value="1"/>
</dbReference>
<comment type="caution">
    <text evidence="3">The sequence shown here is derived from an EMBL/GenBank/DDBJ whole genome shotgun (WGS) entry which is preliminary data.</text>
</comment>
<evidence type="ECO:0000256" key="1">
    <source>
        <dbReference type="ARBA" id="ARBA00006817"/>
    </source>
</evidence>
<dbReference type="Proteomes" id="UP000606935">
    <property type="component" value="Unassembled WGS sequence"/>
</dbReference>
<reference evidence="3" key="2">
    <citation type="submission" date="2020-09" db="EMBL/GenBank/DDBJ databases">
        <authorList>
            <person name="Sun Q."/>
            <person name="Zhou Y."/>
        </authorList>
    </citation>
    <scope>NUCLEOTIDE SEQUENCE</scope>
    <source>
        <strain evidence="3">CGMCC 1.7086</strain>
    </source>
</reference>
<keyword evidence="4" id="KW-1185">Reference proteome</keyword>
<feature type="domain" description="Activator of Hsp90 ATPase homologue 1/2-like C-terminal" evidence="2">
    <location>
        <begin position="14"/>
        <end position="142"/>
    </location>
</feature>
<name>A0A917YTF7_9ALTE</name>
<sequence length="149" mass="16416">MSGQTIRLHRILRTSPEKAYRAFIDPAAMLKWLPPHGFTGQIQEMDARVGGGYKMSFSNFSTGQCHAFGGRYLALEPGRLIRYSDQFDDPNLAGQMQVSIAFKPVLCGTELTIVQEGVPEAIPAELCYAGWQESLSLLALLVEAVVPEQ</sequence>
<gene>
    <name evidence="3" type="ORF">GCM10010982_09330</name>
</gene>
<dbReference type="SUPFAM" id="SSF55961">
    <property type="entry name" value="Bet v1-like"/>
    <property type="match status" value="1"/>
</dbReference>
<proteinExistence type="inferred from homology"/>
<evidence type="ECO:0000313" key="4">
    <source>
        <dbReference type="Proteomes" id="UP000606935"/>
    </source>
</evidence>
<reference evidence="3" key="1">
    <citation type="journal article" date="2014" name="Int. J. Syst. Evol. Microbiol.">
        <title>Complete genome sequence of Corynebacterium casei LMG S-19264T (=DSM 44701T), isolated from a smear-ripened cheese.</title>
        <authorList>
            <consortium name="US DOE Joint Genome Institute (JGI-PGF)"/>
            <person name="Walter F."/>
            <person name="Albersmeier A."/>
            <person name="Kalinowski J."/>
            <person name="Ruckert C."/>
        </authorList>
    </citation>
    <scope>NUCLEOTIDE SEQUENCE</scope>
    <source>
        <strain evidence="3">CGMCC 1.7086</strain>
    </source>
</reference>
<dbReference type="RefSeq" id="WP_188690960.1">
    <property type="nucleotide sequence ID" value="NZ_BMLS01000001.1"/>
</dbReference>
<dbReference type="EMBL" id="BMLS01000001">
    <property type="protein sequence ID" value="GGO66047.1"/>
    <property type="molecule type" value="Genomic_DNA"/>
</dbReference>